<protein>
    <submittedName>
        <fullName evidence="1">Uncharacterized protein</fullName>
    </submittedName>
</protein>
<reference evidence="1 2" key="1">
    <citation type="journal article" date="2007" name="Int. J. Syst. Evol. Microbiol.">
        <title>Paenibacillus ginsengarvi sp. nov., isolated from soil from ginseng cultivation.</title>
        <authorList>
            <person name="Yoon M.H."/>
            <person name="Ten L.N."/>
            <person name="Im W.T."/>
        </authorList>
    </citation>
    <scope>NUCLEOTIDE SEQUENCE [LARGE SCALE GENOMIC DNA]</scope>
    <source>
        <strain evidence="1 2">KCTC 13059</strain>
    </source>
</reference>
<comment type="caution">
    <text evidence="1">The sequence shown here is derived from an EMBL/GenBank/DDBJ whole genome shotgun (WGS) entry which is preliminary data.</text>
</comment>
<organism evidence="1 2">
    <name type="scientific">Paenibacillus ginsengarvi</name>
    <dbReference type="NCBI Taxonomy" id="400777"/>
    <lineage>
        <taxon>Bacteria</taxon>
        <taxon>Bacillati</taxon>
        <taxon>Bacillota</taxon>
        <taxon>Bacilli</taxon>
        <taxon>Bacillales</taxon>
        <taxon>Paenibacillaceae</taxon>
        <taxon>Paenibacillus</taxon>
    </lineage>
</organism>
<dbReference type="AlphaFoldDB" id="A0A3B0C535"/>
<evidence type="ECO:0000313" key="1">
    <source>
        <dbReference type="EMBL" id="RKN80712.1"/>
    </source>
</evidence>
<dbReference type="EMBL" id="RBAH01000014">
    <property type="protein sequence ID" value="RKN80712.1"/>
    <property type="molecule type" value="Genomic_DNA"/>
</dbReference>
<name>A0A3B0C535_9BACL</name>
<evidence type="ECO:0000313" key="2">
    <source>
        <dbReference type="Proteomes" id="UP000282311"/>
    </source>
</evidence>
<proteinExistence type="predicted"/>
<dbReference type="Proteomes" id="UP000282311">
    <property type="component" value="Unassembled WGS sequence"/>
</dbReference>
<sequence>MAAVGGSESSAIAGRVPLSGVIEEAEAKVPLMRALLAGGQGKRQLVDIRLRHSLRSTKPQARAFLFHPHVNPGRNVWYTGLLEAFSETRKTTAGFGVPAK</sequence>
<accession>A0A3B0C535</accession>
<keyword evidence="2" id="KW-1185">Reference proteome</keyword>
<gene>
    <name evidence="1" type="ORF">D7M11_19765</name>
</gene>